<dbReference type="EMBL" id="JABXBU010000002">
    <property type="protein sequence ID" value="KAF8794666.1"/>
    <property type="molecule type" value="Genomic_DNA"/>
</dbReference>
<accession>A0A8T0FV81</accession>
<dbReference type="InterPro" id="IPR017972">
    <property type="entry name" value="Cyt_P450_CS"/>
</dbReference>
<dbReference type="Gene3D" id="1.10.630.10">
    <property type="entry name" value="Cytochrome P450"/>
    <property type="match status" value="1"/>
</dbReference>
<evidence type="ECO:0000256" key="7">
    <source>
        <dbReference type="PIRSR" id="PIRSR602401-1"/>
    </source>
</evidence>
<keyword evidence="6 8" id="KW-0503">Monooxygenase</keyword>
<gene>
    <name evidence="9" type="ORF">HNY73_002622</name>
</gene>
<dbReference type="Proteomes" id="UP000807504">
    <property type="component" value="Unassembled WGS sequence"/>
</dbReference>
<comment type="caution">
    <text evidence="9">The sequence shown here is derived from an EMBL/GenBank/DDBJ whole genome shotgun (WGS) entry which is preliminary data.</text>
</comment>
<feature type="binding site" description="axial binding residue" evidence="7">
    <location>
        <position position="299"/>
    </location>
    <ligand>
        <name>heme</name>
        <dbReference type="ChEBI" id="CHEBI:30413"/>
    </ligand>
    <ligandPart>
        <name>Fe</name>
        <dbReference type="ChEBI" id="CHEBI:18248"/>
    </ligandPart>
</feature>
<dbReference type="Pfam" id="PF00067">
    <property type="entry name" value="p450"/>
    <property type="match status" value="1"/>
</dbReference>
<dbReference type="GO" id="GO:0020037">
    <property type="term" value="F:heme binding"/>
    <property type="evidence" value="ECO:0007669"/>
    <property type="project" value="InterPro"/>
</dbReference>
<dbReference type="SUPFAM" id="SSF48264">
    <property type="entry name" value="Cytochrome P450"/>
    <property type="match status" value="1"/>
</dbReference>
<comment type="cofactor">
    <cofactor evidence="1 7">
        <name>heme</name>
        <dbReference type="ChEBI" id="CHEBI:30413"/>
    </cofactor>
</comment>
<dbReference type="PRINTS" id="PR00463">
    <property type="entry name" value="EP450I"/>
</dbReference>
<organism evidence="9 10">
    <name type="scientific">Argiope bruennichi</name>
    <name type="common">Wasp spider</name>
    <name type="synonym">Aranea bruennichi</name>
    <dbReference type="NCBI Taxonomy" id="94029"/>
    <lineage>
        <taxon>Eukaryota</taxon>
        <taxon>Metazoa</taxon>
        <taxon>Ecdysozoa</taxon>
        <taxon>Arthropoda</taxon>
        <taxon>Chelicerata</taxon>
        <taxon>Arachnida</taxon>
        <taxon>Araneae</taxon>
        <taxon>Araneomorphae</taxon>
        <taxon>Entelegynae</taxon>
        <taxon>Araneoidea</taxon>
        <taxon>Araneidae</taxon>
        <taxon>Argiope</taxon>
    </lineage>
</organism>
<keyword evidence="4 8" id="KW-0560">Oxidoreductase</keyword>
<evidence type="ECO:0000256" key="4">
    <source>
        <dbReference type="ARBA" id="ARBA00023002"/>
    </source>
</evidence>
<dbReference type="GO" id="GO:0016705">
    <property type="term" value="F:oxidoreductase activity, acting on paired donors, with incorporation or reduction of molecular oxygen"/>
    <property type="evidence" value="ECO:0007669"/>
    <property type="project" value="InterPro"/>
</dbReference>
<dbReference type="InterPro" id="IPR002401">
    <property type="entry name" value="Cyt_P450_E_grp-I"/>
</dbReference>
<reference evidence="9" key="1">
    <citation type="journal article" date="2020" name="bioRxiv">
        <title>Chromosome-level reference genome of the European wasp spider Argiope bruennichi: a resource for studies on range expansion and evolutionary adaptation.</title>
        <authorList>
            <person name="Sheffer M.M."/>
            <person name="Hoppe A."/>
            <person name="Krehenwinkel H."/>
            <person name="Uhl G."/>
            <person name="Kuss A.W."/>
            <person name="Jensen L."/>
            <person name="Jensen C."/>
            <person name="Gillespie R.G."/>
            <person name="Hoff K.J."/>
            <person name="Prost S."/>
        </authorList>
    </citation>
    <scope>NUCLEOTIDE SEQUENCE</scope>
</reference>
<keyword evidence="10" id="KW-1185">Reference proteome</keyword>
<keyword evidence="3 7" id="KW-0479">Metal-binding</keyword>
<dbReference type="InterPro" id="IPR036396">
    <property type="entry name" value="Cyt_P450_sf"/>
</dbReference>
<dbReference type="GO" id="GO:0004497">
    <property type="term" value="F:monooxygenase activity"/>
    <property type="evidence" value="ECO:0007669"/>
    <property type="project" value="UniProtKB-KW"/>
</dbReference>
<evidence type="ECO:0000256" key="1">
    <source>
        <dbReference type="ARBA" id="ARBA00001971"/>
    </source>
</evidence>
<sequence>MHPKIALSDGKRMNDIIMFELQELVTRLSKVQNHSVESRLFLNITTANIFYQYICSKRFSETDSTFLKTVQIYDAVFRELFQGYAIDFMPWMKLFTERKLRVLKEQAKEVSKVTEAVLREHTSNPDSPDLIDIYTNYLKENEAEGKSPLTEEDVEVIIEDLIGGHSVLGNLWLWGLYLLAANPEVCKNIREEVARVTCGMRAPTMEDRKQMPYTEATTFELLRVVSSPIIPHVATTDTSISGYEVQKDTMVMFNTNDINMDPQLWHEPRKFNPMRFVNSQGNVFKPDHFIPFGMGKRTCLGDGLVKATLFLGLSTLLQNFEISLPQGFAEPDMYGIPGIVVPREEIRLVFRRLDIAINMA</sequence>
<evidence type="ECO:0000256" key="2">
    <source>
        <dbReference type="ARBA" id="ARBA00010617"/>
    </source>
</evidence>
<name>A0A8T0FV81_ARGBR</name>
<evidence type="ECO:0000256" key="8">
    <source>
        <dbReference type="RuleBase" id="RU000461"/>
    </source>
</evidence>
<evidence type="ECO:0000256" key="5">
    <source>
        <dbReference type="ARBA" id="ARBA00023004"/>
    </source>
</evidence>
<evidence type="ECO:0000256" key="3">
    <source>
        <dbReference type="ARBA" id="ARBA00022723"/>
    </source>
</evidence>
<dbReference type="PANTHER" id="PTHR24303">
    <property type="entry name" value="HEME-BINDING MONOOXYGENASE FAMILY"/>
    <property type="match status" value="1"/>
</dbReference>
<evidence type="ECO:0000256" key="6">
    <source>
        <dbReference type="ARBA" id="ARBA00023033"/>
    </source>
</evidence>
<evidence type="ECO:0000313" key="9">
    <source>
        <dbReference type="EMBL" id="KAF8794666.1"/>
    </source>
</evidence>
<reference evidence="9" key="2">
    <citation type="submission" date="2020-06" db="EMBL/GenBank/DDBJ databases">
        <authorList>
            <person name="Sheffer M."/>
        </authorList>
    </citation>
    <scope>NUCLEOTIDE SEQUENCE</scope>
</reference>
<proteinExistence type="inferred from homology"/>
<evidence type="ECO:0000313" key="10">
    <source>
        <dbReference type="Proteomes" id="UP000807504"/>
    </source>
</evidence>
<dbReference type="InterPro" id="IPR001128">
    <property type="entry name" value="Cyt_P450"/>
</dbReference>
<dbReference type="PANTHER" id="PTHR24303:SF31">
    <property type="entry name" value="CYTOCHROME P450 307A1-RELATED"/>
    <property type="match status" value="1"/>
</dbReference>
<comment type="similarity">
    <text evidence="2 8">Belongs to the cytochrome P450 family.</text>
</comment>
<keyword evidence="7 8" id="KW-0349">Heme</keyword>
<dbReference type="AlphaFoldDB" id="A0A8T0FV81"/>
<dbReference type="GO" id="GO:0005506">
    <property type="term" value="F:iron ion binding"/>
    <property type="evidence" value="ECO:0007669"/>
    <property type="project" value="InterPro"/>
</dbReference>
<keyword evidence="5 7" id="KW-0408">Iron</keyword>
<protein>
    <submittedName>
        <fullName evidence="9">Cytochrome P450 307a1 like protein</fullName>
    </submittedName>
</protein>
<dbReference type="PROSITE" id="PS00086">
    <property type="entry name" value="CYTOCHROME_P450"/>
    <property type="match status" value="1"/>
</dbReference>